<keyword evidence="2" id="KW-1133">Transmembrane helix</keyword>
<feature type="transmembrane region" description="Helical" evidence="2">
    <location>
        <begin position="228"/>
        <end position="245"/>
    </location>
</feature>
<dbReference type="AlphaFoldDB" id="A0A448MWG5"/>
<organism evidence="3 4">
    <name type="scientific">Arachnia propionica</name>
    <dbReference type="NCBI Taxonomy" id="1750"/>
    <lineage>
        <taxon>Bacteria</taxon>
        <taxon>Bacillati</taxon>
        <taxon>Actinomycetota</taxon>
        <taxon>Actinomycetes</taxon>
        <taxon>Propionibacteriales</taxon>
        <taxon>Propionibacteriaceae</taxon>
        <taxon>Arachnia</taxon>
    </lineage>
</organism>
<feature type="region of interest" description="Disordered" evidence="1">
    <location>
        <begin position="34"/>
        <end position="59"/>
    </location>
</feature>
<accession>A0A448MWG5</accession>
<proteinExistence type="predicted"/>
<evidence type="ECO:0000313" key="4">
    <source>
        <dbReference type="Proteomes" id="UP000273044"/>
    </source>
</evidence>
<evidence type="ECO:0000313" key="3">
    <source>
        <dbReference type="EMBL" id="VEH69429.1"/>
    </source>
</evidence>
<dbReference type="Proteomes" id="UP000273044">
    <property type="component" value="Chromosome"/>
</dbReference>
<keyword evidence="2" id="KW-0472">Membrane</keyword>
<protein>
    <recommendedName>
        <fullName evidence="5">DUF4190 domain-containing protein</fullName>
    </recommendedName>
</protein>
<evidence type="ECO:0000256" key="2">
    <source>
        <dbReference type="SAM" id="Phobius"/>
    </source>
</evidence>
<feature type="transmembrane region" description="Helical" evidence="2">
    <location>
        <begin position="201"/>
        <end position="222"/>
    </location>
</feature>
<evidence type="ECO:0000256" key="1">
    <source>
        <dbReference type="SAM" id="MobiDB-lite"/>
    </source>
</evidence>
<feature type="compositionally biased region" description="Low complexity" evidence="1">
    <location>
        <begin position="34"/>
        <end position="44"/>
    </location>
</feature>
<keyword evidence="4" id="KW-1185">Reference proteome</keyword>
<evidence type="ECO:0008006" key="5">
    <source>
        <dbReference type="Google" id="ProtNLM"/>
    </source>
</evidence>
<gene>
    <name evidence="3" type="ORF">NCTC12967_00698</name>
</gene>
<feature type="transmembrane region" description="Helical" evidence="2">
    <location>
        <begin position="163"/>
        <end position="189"/>
    </location>
</feature>
<keyword evidence="2" id="KW-0812">Transmembrane</keyword>
<name>A0A448MWG5_9ACTN</name>
<sequence>MSRLPATLVPMASWTDGAAYAPIERPDGFAVPDVAPLPAAEPAPQLTPGAVAPPSGFAPMPQAVALEDLGKEEKLRRDPAAPFDVSSALMMAYAAGYGSRDPRQPFNVATVGGPQPSLPVPPNPTSRLNLPQNPYQPMQMAPYPQYGTNPVPMTQAQRGIMCVAGVASILGVFLPLALPILLLVGGGLLFRTNKSGRQIGIASLIIGAMLTLALIARAQYVLDGLGRWIGLALGIACLATAFSPAQR</sequence>
<reference evidence="3 4" key="1">
    <citation type="submission" date="2018-12" db="EMBL/GenBank/DDBJ databases">
        <authorList>
            <consortium name="Pathogen Informatics"/>
        </authorList>
    </citation>
    <scope>NUCLEOTIDE SEQUENCE [LARGE SCALE GENOMIC DNA]</scope>
    <source>
        <strain evidence="3 4">NCTC12967</strain>
    </source>
</reference>
<dbReference type="EMBL" id="LR134406">
    <property type="protein sequence ID" value="VEH69429.1"/>
    <property type="molecule type" value="Genomic_DNA"/>
</dbReference>